<feature type="region of interest" description="Disordered" evidence="1">
    <location>
        <begin position="12"/>
        <end position="59"/>
    </location>
</feature>
<dbReference type="AlphaFoldDB" id="A0A426ZHU6"/>
<sequence length="171" mass="18347">MHHLPVVGLEEGAAEGADDGPPGLTMNGDVAEPRGGHHVGGADAATAARADPGRRLAAPHRPPLVHQKAEERHLLCLSSLSWGKGEEEREEDMSSAATGLADKKKVEEVGTVAGSLVHHRLFGLGGRQEDLIADGDPNRKPVQLKLLEFPSRPYFSLMRFIMACIHCDIPM</sequence>
<evidence type="ECO:0000256" key="1">
    <source>
        <dbReference type="SAM" id="MobiDB-lite"/>
    </source>
</evidence>
<evidence type="ECO:0000313" key="3">
    <source>
        <dbReference type="Proteomes" id="UP000287651"/>
    </source>
</evidence>
<reference evidence="2 3" key="1">
    <citation type="journal article" date="2014" name="Agronomy (Basel)">
        <title>A Draft Genome Sequence for Ensete ventricosum, the Drought-Tolerant Tree Against Hunger.</title>
        <authorList>
            <person name="Harrison J."/>
            <person name="Moore K.A."/>
            <person name="Paszkiewicz K."/>
            <person name="Jones T."/>
            <person name="Grant M."/>
            <person name="Ambacheew D."/>
            <person name="Muzemil S."/>
            <person name="Studholme D.J."/>
        </authorList>
    </citation>
    <scope>NUCLEOTIDE SEQUENCE [LARGE SCALE GENOMIC DNA]</scope>
</reference>
<feature type="compositionally biased region" description="Low complexity" evidence="1">
    <location>
        <begin position="41"/>
        <end position="50"/>
    </location>
</feature>
<name>A0A426ZHU6_ENSVE</name>
<dbReference type="EMBL" id="AMZH03006554">
    <property type="protein sequence ID" value="RRT63550.1"/>
    <property type="molecule type" value="Genomic_DNA"/>
</dbReference>
<evidence type="ECO:0000313" key="2">
    <source>
        <dbReference type="EMBL" id="RRT63550.1"/>
    </source>
</evidence>
<protein>
    <submittedName>
        <fullName evidence="2">Uncharacterized protein</fullName>
    </submittedName>
</protein>
<proteinExistence type="predicted"/>
<gene>
    <name evidence="2" type="ORF">B296_00020817</name>
</gene>
<comment type="caution">
    <text evidence="2">The sequence shown here is derived from an EMBL/GenBank/DDBJ whole genome shotgun (WGS) entry which is preliminary data.</text>
</comment>
<dbReference type="Proteomes" id="UP000287651">
    <property type="component" value="Unassembled WGS sequence"/>
</dbReference>
<accession>A0A426ZHU6</accession>
<organism evidence="2 3">
    <name type="scientific">Ensete ventricosum</name>
    <name type="common">Abyssinian banana</name>
    <name type="synonym">Musa ensete</name>
    <dbReference type="NCBI Taxonomy" id="4639"/>
    <lineage>
        <taxon>Eukaryota</taxon>
        <taxon>Viridiplantae</taxon>
        <taxon>Streptophyta</taxon>
        <taxon>Embryophyta</taxon>
        <taxon>Tracheophyta</taxon>
        <taxon>Spermatophyta</taxon>
        <taxon>Magnoliopsida</taxon>
        <taxon>Liliopsida</taxon>
        <taxon>Zingiberales</taxon>
        <taxon>Musaceae</taxon>
        <taxon>Ensete</taxon>
    </lineage>
</organism>